<dbReference type="InterPro" id="IPR036640">
    <property type="entry name" value="ABC1_TM_sf"/>
</dbReference>
<sequence length="361" mass="41396">MALLNSFSANYFQKVLDDFGANTLTITTLCIYGFVLVIICGLNYIDEYPSCKLSESIYLDLKLKALRKMSTIEYKYYQSLGTGNLVQKIENGGSSGKSILFDFYFKLFWELIPSIVFSLIFIASIDKNIMIYIGIGYIFVFIVTNILLKYLYNIKAHILNNEENFNKYLIRGFMELVVFRTNKRFKDEISKFKNVCFSYEEKNIFKNLSFNIAAGSSVTLVGESGSGKSTIVKQIIGLLKVDKGNIYIDNNDLSEINLNHFYNYVSYTSQESPIFDETLRENIVFDKEISDNEIIEALKGVGLVSFYSSLSKGLDTEVGEKGIMLSGGERQRLSLARVFFMTQKLLYWMKLLQLWTMLQKN</sequence>
<keyword evidence="2 5" id="KW-0812">Transmembrane</keyword>
<dbReference type="PANTHER" id="PTHR24221:SF654">
    <property type="entry name" value="ATP-BINDING CASSETTE SUB-FAMILY B MEMBER 6"/>
    <property type="match status" value="1"/>
</dbReference>
<keyword evidence="7" id="KW-0547">Nucleotide-binding</keyword>
<evidence type="ECO:0000256" key="3">
    <source>
        <dbReference type="ARBA" id="ARBA00022989"/>
    </source>
</evidence>
<dbReference type="InterPro" id="IPR011527">
    <property type="entry name" value="ABC1_TM_dom"/>
</dbReference>
<keyword evidence="7" id="KW-0067">ATP-binding</keyword>
<dbReference type="AlphaFoldDB" id="A0A1S8TAZ1"/>
<protein>
    <submittedName>
        <fullName evidence="7">Lipid A export ATP-binding/permease protein MsbA</fullName>
        <ecNumber evidence="7">3.6.3.-</ecNumber>
    </submittedName>
</protein>
<dbReference type="GO" id="GO:0016887">
    <property type="term" value="F:ATP hydrolysis activity"/>
    <property type="evidence" value="ECO:0007669"/>
    <property type="project" value="InterPro"/>
</dbReference>
<reference evidence="7 8" key="1">
    <citation type="submission" date="2016-05" db="EMBL/GenBank/DDBJ databases">
        <title>Microbial solvent formation.</title>
        <authorList>
            <person name="Poehlein A."/>
            <person name="Montoya Solano J.D."/>
            <person name="Flitsch S."/>
            <person name="Krabben P."/>
            <person name="Duerre P."/>
            <person name="Daniel R."/>
        </authorList>
    </citation>
    <scope>NUCLEOTIDE SEQUENCE [LARGE SCALE GENOMIC DNA]</scope>
    <source>
        <strain evidence="7 8">DSM 2619</strain>
    </source>
</reference>
<dbReference type="InterPro" id="IPR017871">
    <property type="entry name" value="ABC_transporter-like_CS"/>
</dbReference>
<evidence type="ECO:0000313" key="7">
    <source>
        <dbReference type="EMBL" id="OOM74960.1"/>
    </source>
</evidence>
<feature type="transmembrane region" description="Helical" evidence="5">
    <location>
        <begin position="20"/>
        <end position="45"/>
    </location>
</feature>
<accession>A0A1S8TAZ1</accession>
<dbReference type="PROSITE" id="PS50929">
    <property type="entry name" value="ABC_TM1F"/>
    <property type="match status" value="1"/>
</dbReference>
<keyword evidence="7" id="KW-0378">Hydrolase</keyword>
<dbReference type="GO" id="GO:0140359">
    <property type="term" value="F:ABC-type transporter activity"/>
    <property type="evidence" value="ECO:0007669"/>
    <property type="project" value="InterPro"/>
</dbReference>
<dbReference type="PANTHER" id="PTHR24221">
    <property type="entry name" value="ATP-BINDING CASSETTE SUB-FAMILY B"/>
    <property type="match status" value="1"/>
</dbReference>
<dbReference type="SUPFAM" id="SSF90123">
    <property type="entry name" value="ABC transporter transmembrane region"/>
    <property type="match status" value="1"/>
</dbReference>
<organism evidence="7 8">
    <name type="scientific">Clostridium puniceum</name>
    <dbReference type="NCBI Taxonomy" id="29367"/>
    <lineage>
        <taxon>Bacteria</taxon>
        <taxon>Bacillati</taxon>
        <taxon>Bacillota</taxon>
        <taxon>Clostridia</taxon>
        <taxon>Eubacteriales</taxon>
        <taxon>Clostridiaceae</taxon>
        <taxon>Clostridium</taxon>
    </lineage>
</organism>
<evidence type="ECO:0000256" key="1">
    <source>
        <dbReference type="ARBA" id="ARBA00004651"/>
    </source>
</evidence>
<evidence type="ECO:0000256" key="4">
    <source>
        <dbReference type="ARBA" id="ARBA00023136"/>
    </source>
</evidence>
<dbReference type="PROSITE" id="PS00211">
    <property type="entry name" value="ABC_TRANSPORTER_1"/>
    <property type="match status" value="1"/>
</dbReference>
<dbReference type="Proteomes" id="UP000190890">
    <property type="component" value="Unassembled WGS sequence"/>
</dbReference>
<keyword evidence="8" id="KW-1185">Reference proteome</keyword>
<dbReference type="Gene3D" id="3.40.50.300">
    <property type="entry name" value="P-loop containing nucleotide triphosphate hydrolases"/>
    <property type="match status" value="1"/>
</dbReference>
<dbReference type="STRING" id="29367.CLPUN_35890"/>
<evidence type="ECO:0000259" key="6">
    <source>
        <dbReference type="PROSITE" id="PS50929"/>
    </source>
</evidence>
<keyword evidence="4 5" id="KW-0472">Membrane</keyword>
<dbReference type="GO" id="GO:0005886">
    <property type="term" value="C:plasma membrane"/>
    <property type="evidence" value="ECO:0007669"/>
    <property type="project" value="UniProtKB-SubCell"/>
</dbReference>
<proteinExistence type="predicted"/>
<dbReference type="EC" id="3.6.3.-" evidence="7"/>
<dbReference type="EMBL" id="LZZM01000191">
    <property type="protein sequence ID" value="OOM74960.1"/>
    <property type="molecule type" value="Genomic_DNA"/>
</dbReference>
<evidence type="ECO:0000256" key="2">
    <source>
        <dbReference type="ARBA" id="ARBA00022692"/>
    </source>
</evidence>
<comment type="subcellular location">
    <subcellularLocation>
        <location evidence="1">Cell membrane</location>
        <topology evidence="1">Multi-pass membrane protein</topology>
    </subcellularLocation>
</comment>
<dbReference type="GO" id="GO:0005524">
    <property type="term" value="F:ATP binding"/>
    <property type="evidence" value="ECO:0007669"/>
    <property type="project" value="UniProtKB-KW"/>
</dbReference>
<name>A0A1S8TAZ1_9CLOT</name>
<feature type="transmembrane region" description="Helical" evidence="5">
    <location>
        <begin position="103"/>
        <end position="123"/>
    </location>
</feature>
<dbReference type="InterPro" id="IPR039421">
    <property type="entry name" value="Type_1_exporter"/>
</dbReference>
<dbReference type="SUPFAM" id="SSF52540">
    <property type="entry name" value="P-loop containing nucleoside triphosphate hydrolases"/>
    <property type="match status" value="1"/>
</dbReference>
<dbReference type="InterPro" id="IPR003439">
    <property type="entry name" value="ABC_transporter-like_ATP-bd"/>
</dbReference>
<evidence type="ECO:0000256" key="5">
    <source>
        <dbReference type="SAM" id="Phobius"/>
    </source>
</evidence>
<evidence type="ECO:0000313" key="8">
    <source>
        <dbReference type="Proteomes" id="UP000190890"/>
    </source>
</evidence>
<keyword evidence="3 5" id="KW-1133">Transmembrane helix</keyword>
<dbReference type="Pfam" id="PF00005">
    <property type="entry name" value="ABC_tran"/>
    <property type="match status" value="1"/>
</dbReference>
<comment type="caution">
    <text evidence="7">The sequence shown here is derived from an EMBL/GenBank/DDBJ whole genome shotgun (WGS) entry which is preliminary data.</text>
</comment>
<dbReference type="InterPro" id="IPR027417">
    <property type="entry name" value="P-loop_NTPase"/>
</dbReference>
<feature type="transmembrane region" description="Helical" evidence="5">
    <location>
        <begin position="129"/>
        <end position="148"/>
    </location>
</feature>
<feature type="domain" description="ABC transmembrane type-1" evidence="6">
    <location>
        <begin position="1"/>
        <end position="222"/>
    </location>
</feature>
<gene>
    <name evidence="7" type="primary">msbA_3</name>
    <name evidence="7" type="ORF">CLPUN_35890</name>
</gene>